<comment type="subcellular location">
    <subcellularLocation>
        <location evidence="1">Secreted</location>
    </subcellularLocation>
</comment>
<dbReference type="GO" id="GO:0005615">
    <property type="term" value="C:extracellular space"/>
    <property type="evidence" value="ECO:0007669"/>
    <property type="project" value="TreeGrafter"/>
</dbReference>
<dbReference type="PANTHER" id="PTHR11610">
    <property type="entry name" value="LIPASE"/>
    <property type="match status" value="1"/>
</dbReference>
<comment type="similarity">
    <text evidence="2 4">Belongs to the AB hydrolase superfamily. Lipase family.</text>
</comment>
<protein>
    <submittedName>
        <fullName evidence="6">(African queen) hypothetical protein</fullName>
    </submittedName>
</protein>
<name>A0A8J2R5I4_9NEOP</name>
<evidence type="ECO:0000259" key="5">
    <source>
        <dbReference type="Pfam" id="PF00151"/>
    </source>
</evidence>
<dbReference type="SUPFAM" id="SSF53474">
    <property type="entry name" value="alpha/beta-Hydrolases"/>
    <property type="match status" value="1"/>
</dbReference>
<sequence length="212" mass="22822">MSTLVVSPDIKVDLVSVLYWIRYLLCNQSCKPDPIDACGVDPAKITLVGHSLGAHIAGVAGNKVKQNTNKLLRRITGLDPAGPCFSNVHLDGRLDKQDAEYVDVLHTNAGLLGLNLPVGHKDFYPNSGMYQPGCFLSTCDHSRAWELYAESMNNSDIFPARKCENWTSFKNGMCSKNEIAYMGVNSEPGSPGLYFLSTGSSSPYGLGASGSG</sequence>
<dbReference type="Gene3D" id="3.40.50.1820">
    <property type="entry name" value="alpha/beta hydrolase"/>
    <property type="match status" value="1"/>
</dbReference>
<reference evidence="6" key="1">
    <citation type="submission" date="2021-09" db="EMBL/GenBank/DDBJ databases">
        <authorList>
            <person name="Martin H S."/>
        </authorList>
    </citation>
    <scope>NUCLEOTIDE SEQUENCE</scope>
</reference>
<dbReference type="InterPro" id="IPR013818">
    <property type="entry name" value="Lipase"/>
</dbReference>
<dbReference type="EMBL" id="CAKASE010000081">
    <property type="protein sequence ID" value="CAG9583083.1"/>
    <property type="molecule type" value="Genomic_DNA"/>
</dbReference>
<dbReference type="OrthoDB" id="199913at2759"/>
<dbReference type="GO" id="GO:0016298">
    <property type="term" value="F:lipase activity"/>
    <property type="evidence" value="ECO:0007669"/>
    <property type="project" value="InterPro"/>
</dbReference>
<keyword evidence="3" id="KW-0964">Secreted</keyword>
<gene>
    <name evidence="6" type="ORF">DCHRY22_LOCUS14547</name>
</gene>
<evidence type="ECO:0000313" key="6">
    <source>
        <dbReference type="EMBL" id="CAG9583083.1"/>
    </source>
</evidence>
<dbReference type="AlphaFoldDB" id="A0A8J2R5I4"/>
<comment type="caution">
    <text evidence="6">The sequence shown here is derived from an EMBL/GenBank/DDBJ whole genome shotgun (WGS) entry which is preliminary data.</text>
</comment>
<dbReference type="Proteomes" id="UP000789524">
    <property type="component" value="Unassembled WGS sequence"/>
</dbReference>
<evidence type="ECO:0000256" key="4">
    <source>
        <dbReference type="RuleBase" id="RU004262"/>
    </source>
</evidence>
<evidence type="ECO:0000256" key="3">
    <source>
        <dbReference type="ARBA" id="ARBA00022525"/>
    </source>
</evidence>
<dbReference type="GO" id="GO:0017171">
    <property type="term" value="F:serine hydrolase activity"/>
    <property type="evidence" value="ECO:0007669"/>
    <property type="project" value="TreeGrafter"/>
</dbReference>
<feature type="domain" description="Lipase" evidence="5">
    <location>
        <begin position="38"/>
        <end position="204"/>
    </location>
</feature>
<dbReference type="InterPro" id="IPR029058">
    <property type="entry name" value="AB_hydrolase_fold"/>
</dbReference>
<keyword evidence="7" id="KW-1185">Reference proteome</keyword>
<evidence type="ECO:0000256" key="1">
    <source>
        <dbReference type="ARBA" id="ARBA00004613"/>
    </source>
</evidence>
<evidence type="ECO:0000256" key="2">
    <source>
        <dbReference type="ARBA" id="ARBA00010701"/>
    </source>
</evidence>
<dbReference type="GO" id="GO:0016042">
    <property type="term" value="P:lipid catabolic process"/>
    <property type="evidence" value="ECO:0007669"/>
    <property type="project" value="TreeGrafter"/>
</dbReference>
<dbReference type="Pfam" id="PF00151">
    <property type="entry name" value="Lipase"/>
    <property type="match status" value="1"/>
</dbReference>
<evidence type="ECO:0000313" key="7">
    <source>
        <dbReference type="Proteomes" id="UP000789524"/>
    </source>
</evidence>
<dbReference type="InterPro" id="IPR000734">
    <property type="entry name" value="TAG_lipase"/>
</dbReference>
<proteinExistence type="inferred from homology"/>
<organism evidence="6 7">
    <name type="scientific">Danaus chrysippus</name>
    <name type="common">African queen</name>
    <dbReference type="NCBI Taxonomy" id="151541"/>
    <lineage>
        <taxon>Eukaryota</taxon>
        <taxon>Metazoa</taxon>
        <taxon>Ecdysozoa</taxon>
        <taxon>Arthropoda</taxon>
        <taxon>Hexapoda</taxon>
        <taxon>Insecta</taxon>
        <taxon>Pterygota</taxon>
        <taxon>Neoptera</taxon>
        <taxon>Endopterygota</taxon>
        <taxon>Lepidoptera</taxon>
        <taxon>Glossata</taxon>
        <taxon>Ditrysia</taxon>
        <taxon>Papilionoidea</taxon>
        <taxon>Nymphalidae</taxon>
        <taxon>Danainae</taxon>
        <taxon>Danaini</taxon>
        <taxon>Danaina</taxon>
        <taxon>Danaus</taxon>
        <taxon>Anosia</taxon>
    </lineage>
</organism>
<dbReference type="PANTHER" id="PTHR11610:SF173">
    <property type="entry name" value="LIPASE DOMAIN-CONTAINING PROTEIN-RELATED"/>
    <property type="match status" value="1"/>
</dbReference>
<accession>A0A8J2R5I4</accession>
<dbReference type="PRINTS" id="PR00821">
    <property type="entry name" value="TAGLIPASE"/>
</dbReference>